<reference evidence="2" key="1">
    <citation type="submission" date="2022-10" db="EMBL/GenBank/DDBJ databases">
        <title>Luteolibacter sp. GHJ8, whole genome shotgun sequencing project.</title>
        <authorList>
            <person name="Zhao G."/>
            <person name="Shen L."/>
        </authorList>
    </citation>
    <scope>NUCLEOTIDE SEQUENCE</scope>
    <source>
        <strain evidence="2">GHJ8</strain>
    </source>
</reference>
<feature type="chain" id="PRO_5046311111" evidence="1">
    <location>
        <begin position="21"/>
        <end position="259"/>
    </location>
</feature>
<dbReference type="SUPFAM" id="SSF74853">
    <property type="entry name" value="Lamin A/C globular tail domain"/>
    <property type="match status" value="1"/>
</dbReference>
<protein>
    <submittedName>
        <fullName evidence="2">Uncharacterized protein</fullName>
    </submittedName>
</protein>
<keyword evidence="3" id="KW-1185">Reference proteome</keyword>
<name>A0ABT3G2V5_9BACT</name>
<dbReference type="Proteomes" id="UP001165653">
    <property type="component" value="Unassembled WGS sequence"/>
</dbReference>
<accession>A0ABT3G2V5</accession>
<dbReference type="EMBL" id="JAPDDR010000005">
    <property type="protein sequence ID" value="MCW1914171.1"/>
    <property type="molecule type" value="Genomic_DNA"/>
</dbReference>
<sequence>MKRTFLPLFSSFVFGGIAQAGLVLSEVDLVNNKVEIINTGSTAEDLTGHWFCNLWQGSPVYVQILASQIVAGESSVSTLNMPPGALVTIQSTTSFITDMRGELGLYKNGNNFGDANNMTDYLAWGGDAIRDSTAATLGIWGNATSVSVTGIAAGQTIQLKQGEDGNAFTDYELAVSTIGINQVIPPVPDPKIVSISRNAGGDVVIAFTPGGAGFILTSSNDLASPFAPETNAVQGPPGTFTVPVAFLNPGRDFFRVVKP</sequence>
<evidence type="ECO:0000313" key="3">
    <source>
        <dbReference type="Proteomes" id="UP001165653"/>
    </source>
</evidence>
<evidence type="ECO:0000256" key="1">
    <source>
        <dbReference type="SAM" id="SignalP"/>
    </source>
</evidence>
<evidence type="ECO:0000313" key="2">
    <source>
        <dbReference type="EMBL" id="MCW1914171.1"/>
    </source>
</evidence>
<dbReference type="InterPro" id="IPR036415">
    <property type="entry name" value="Lamin_tail_dom_sf"/>
</dbReference>
<feature type="signal peptide" evidence="1">
    <location>
        <begin position="1"/>
        <end position="20"/>
    </location>
</feature>
<gene>
    <name evidence="2" type="ORF">OJ996_11330</name>
</gene>
<comment type="caution">
    <text evidence="2">The sequence shown here is derived from an EMBL/GenBank/DDBJ whole genome shotgun (WGS) entry which is preliminary data.</text>
</comment>
<proteinExistence type="predicted"/>
<dbReference type="RefSeq" id="WP_264513680.1">
    <property type="nucleotide sequence ID" value="NZ_JAPDDR010000005.1"/>
</dbReference>
<organism evidence="2 3">
    <name type="scientific">Luteolibacter rhizosphaerae</name>
    <dbReference type="NCBI Taxonomy" id="2989719"/>
    <lineage>
        <taxon>Bacteria</taxon>
        <taxon>Pseudomonadati</taxon>
        <taxon>Verrucomicrobiota</taxon>
        <taxon>Verrucomicrobiia</taxon>
        <taxon>Verrucomicrobiales</taxon>
        <taxon>Verrucomicrobiaceae</taxon>
        <taxon>Luteolibacter</taxon>
    </lineage>
</organism>
<keyword evidence="1" id="KW-0732">Signal</keyword>